<dbReference type="OrthoDB" id="3140657at2759"/>
<dbReference type="EMBL" id="LCZI01001250">
    <property type="protein sequence ID" value="KKZ61682.1"/>
    <property type="molecule type" value="Genomic_DNA"/>
</dbReference>
<dbReference type="PANTHER" id="PTHR42057:SF2">
    <property type="entry name" value="F-BOX DOMAIN PROTEIN (AFU_ORTHOLOGUE AFUA_4G00200)-RELATED"/>
    <property type="match status" value="1"/>
</dbReference>
<dbReference type="VEuPathDB" id="FungiDB:EMCG_03791"/>
<comment type="caution">
    <text evidence="1">The sequence shown here is derived from an EMBL/GenBank/DDBJ whole genome shotgun (WGS) entry which is preliminary data.</text>
</comment>
<sequence>MVFNIWKLSDWKKNTLRLFEYVQAPGLIHLIDGLKIDSLLNALTLTHGSHRSFSEFQIYFKPTVNLYEYTINSMEQSTSLQKKILRDLKEVDVRADRSTNLGLRELYLDNCTILQVAIGWSKEDLETYYPILLSEEWKMFKRKNRRKFYHYKYPRRWHDYFTMFRTGLPFLQHFRIGESSWGRGFPSEKDRDITIGLFKGWYFHWGEAYATVNSTNEWPYEMRDLPFCQVEDNEALYVLFRKIGQSLGERNWIR</sequence>
<organism evidence="1 2">
    <name type="scientific">[Emmonsia] crescens</name>
    <dbReference type="NCBI Taxonomy" id="73230"/>
    <lineage>
        <taxon>Eukaryota</taxon>
        <taxon>Fungi</taxon>
        <taxon>Dikarya</taxon>
        <taxon>Ascomycota</taxon>
        <taxon>Pezizomycotina</taxon>
        <taxon>Eurotiomycetes</taxon>
        <taxon>Eurotiomycetidae</taxon>
        <taxon>Onygenales</taxon>
        <taxon>Ajellomycetaceae</taxon>
        <taxon>Emergomyces</taxon>
    </lineage>
</organism>
<protein>
    <submittedName>
        <fullName evidence="1">Uncharacterized protein</fullName>
    </submittedName>
</protein>
<proteinExistence type="predicted"/>
<evidence type="ECO:0000313" key="1">
    <source>
        <dbReference type="EMBL" id="KKZ61682.1"/>
    </source>
</evidence>
<dbReference type="PANTHER" id="PTHR42057">
    <property type="entry name" value="F-BOX DOMAIN PROTEIN (AFU_ORTHOLOGUE AFUA_4G00200)"/>
    <property type="match status" value="1"/>
</dbReference>
<gene>
    <name evidence="1" type="ORF">EMCG_03791</name>
</gene>
<dbReference type="AlphaFoldDB" id="A0A0G2HU35"/>
<name>A0A0G2HU35_9EURO</name>
<evidence type="ECO:0000313" key="2">
    <source>
        <dbReference type="Proteomes" id="UP000034164"/>
    </source>
</evidence>
<reference evidence="2" key="1">
    <citation type="journal article" date="2015" name="PLoS Genet.">
        <title>The dynamic genome and transcriptome of the human fungal pathogen Blastomyces and close relative Emmonsia.</title>
        <authorList>
            <person name="Munoz J.F."/>
            <person name="Gauthier G.M."/>
            <person name="Desjardins C.A."/>
            <person name="Gallo J.E."/>
            <person name="Holder J."/>
            <person name="Sullivan T.D."/>
            <person name="Marty A.J."/>
            <person name="Carmen J.C."/>
            <person name="Chen Z."/>
            <person name="Ding L."/>
            <person name="Gujja S."/>
            <person name="Magrini V."/>
            <person name="Misas E."/>
            <person name="Mitreva M."/>
            <person name="Priest M."/>
            <person name="Saif S."/>
            <person name="Whiston E.A."/>
            <person name="Young S."/>
            <person name="Zeng Q."/>
            <person name="Goldman W.E."/>
            <person name="Mardis E.R."/>
            <person name="Taylor J.W."/>
            <person name="McEwen J.G."/>
            <person name="Clay O.K."/>
            <person name="Klein B.S."/>
            <person name="Cuomo C.A."/>
        </authorList>
    </citation>
    <scope>NUCLEOTIDE SEQUENCE [LARGE SCALE GENOMIC DNA]</scope>
    <source>
        <strain evidence="2">UAMH 3008</strain>
    </source>
</reference>
<dbReference type="Proteomes" id="UP000034164">
    <property type="component" value="Unassembled WGS sequence"/>
</dbReference>
<accession>A0A0G2HU35</accession>